<keyword evidence="4" id="KW-1185">Reference proteome</keyword>
<name>A0AAV9G7Y1_9PEZI</name>
<feature type="transmembrane region" description="Helical" evidence="2">
    <location>
        <begin position="6"/>
        <end position="30"/>
    </location>
</feature>
<keyword evidence="2" id="KW-0472">Membrane</keyword>
<accession>A0AAV9G7Y1</accession>
<dbReference type="AlphaFoldDB" id="A0AAV9G7Y1"/>
<evidence type="ECO:0000256" key="1">
    <source>
        <dbReference type="SAM" id="MobiDB-lite"/>
    </source>
</evidence>
<proteinExistence type="predicted"/>
<organism evidence="3 4">
    <name type="scientific">Podospora aff. communis PSN243</name>
    <dbReference type="NCBI Taxonomy" id="3040156"/>
    <lineage>
        <taxon>Eukaryota</taxon>
        <taxon>Fungi</taxon>
        <taxon>Dikarya</taxon>
        <taxon>Ascomycota</taxon>
        <taxon>Pezizomycotina</taxon>
        <taxon>Sordariomycetes</taxon>
        <taxon>Sordariomycetidae</taxon>
        <taxon>Sordariales</taxon>
        <taxon>Podosporaceae</taxon>
        <taxon>Podospora</taxon>
    </lineage>
</organism>
<gene>
    <name evidence="3" type="ORF">QBC34DRAFT_498496</name>
</gene>
<reference evidence="3" key="1">
    <citation type="journal article" date="2023" name="Mol. Phylogenet. Evol.">
        <title>Genome-scale phylogeny and comparative genomics of the fungal order Sordariales.</title>
        <authorList>
            <person name="Hensen N."/>
            <person name="Bonometti L."/>
            <person name="Westerberg I."/>
            <person name="Brannstrom I.O."/>
            <person name="Guillou S."/>
            <person name="Cros-Aarteil S."/>
            <person name="Calhoun S."/>
            <person name="Haridas S."/>
            <person name="Kuo A."/>
            <person name="Mondo S."/>
            <person name="Pangilinan J."/>
            <person name="Riley R."/>
            <person name="LaButti K."/>
            <person name="Andreopoulos B."/>
            <person name="Lipzen A."/>
            <person name="Chen C."/>
            <person name="Yan M."/>
            <person name="Daum C."/>
            <person name="Ng V."/>
            <person name="Clum A."/>
            <person name="Steindorff A."/>
            <person name="Ohm R.A."/>
            <person name="Martin F."/>
            <person name="Silar P."/>
            <person name="Natvig D.O."/>
            <person name="Lalanne C."/>
            <person name="Gautier V."/>
            <person name="Ament-Velasquez S.L."/>
            <person name="Kruys A."/>
            <person name="Hutchinson M.I."/>
            <person name="Powell A.J."/>
            <person name="Barry K."/>
            <person name="Miller A.N."/>
            <person name="Grigoriev I.V."/>
            <person name="Debuchy R."/>
            <person name="Gladieux P."/>
            <person name="Hiltunen Thoren M."/>
            <person name="Johannesson H."/>
        </authorList>
    </citation>
    <scope>NUCLEOTIDE SEQUENCE</scope>
    <source>
        <strain evidence="3">PSN243</strain>
    </source>
</reference>
<keyword evidence="2" id="KW-0812">Transmembrane</keyword>
<feature type="compositionally biased region" description="Polar residues" evidence="1">
    <location>
        <begin position="158"/>
        <end position="167"/>
    </location>
</feature>
<keyword evidence="2" id="KW-1133">Transmembrane helix</keyword>
<evidence type="ECO:0000313" key="4">
    <source>
        <dbReference type="Proteomes" id="UP001321760"/>
    </source>
</evidence>
<dbReference type="EMBL" id="MU865980">
    <property type="protein sequence ID" value="KAK4444249.1"/>
    <property type="molecule type" value="Genomic_DNA"/>
</dbReference>
<dbReference type="Proteomes" id="UP001321760">
    <property type="component" value="Unassembled WGS sequence"/>
</dbReference>
<evidence type="ECO:0000256" key="2">
    <source>
        <dbReference type="SAM" id="Phobius"/>
    </source>
</evidence>
<evidence type="ECO:0000313" key="3">
    <source>
        <dbReference type="EMBL" id="KAK4444249.1"/>
    </source>
</evidence>
<comment type="caution">
    <text evidence="3">The sequence shown here is derived from an EMBL/GenBank/DDBJ whole genome shotgun (WGS) entry which is preliminary data.</text>
</comment>
<feature type="region of interest" description="Disordered" evidence="1">
    <location>
        <begin position="147"/>
        <end position="167"/>
    </location>
</feature>
<sequence length="205" mass="22331">MTFTHLRYFFLAALCLFLVLAVGVLGWYWLKVRVLRPARTWETFHEAGESGSDETVDLHEYTNRDPEEGPVRPPFFFPDPLNDAIQPSTTVSDIGYPPHVFENRHHPFNEMGGFRDLPLNPCESGPPADAAETTETAVAAGQLAAPMRAPTAPPNLGDSGSESAQQTQAVASHTCVLCNRLFDSSGDLTQVPSSALSTVPEGLTY</sequence>
<protein>
    <submittedName>
        <fullName evidence="3">Uncharacterized protein</fullName>
    </submittedName>
</protein>
<reference evidence="3" key="2">
    <citation type="submission" date="2023-05" db="EMBL/GenBank/DDBJ databases">
        <authorList>
            <consortium name="Lawrence Berkeley National Laboratory"/>
            <person name="Steindorff A."/>
            <person name="Hensen N."/>
            <person name="Bonometti L."/>
            <person name="Westerberg I."/>
            <person name="Brannstrom I.O."/>
            <person name="Guillou S."/>
            <person name="Cros-Aarteil S."/>
            <person name="Calhoun S."/>
            <person name="Haridas S."/>
            <person name="Kuo A."/>
            <person name="Mondo S."/>
            <person name="Pangilinan J."/>
            <person name="Riley R."/>
            <person name="Labutti K."/>
            <person name="Andreopoulos B."/>
            <person name="Lipzen A."/>
            <person name="Chen C."/>
            <person name="Yanf M."/>
            <person name="Daum C."/>
            <person name="Ng V."/>
            <person name="Clum A."/>
            <person name="Ohm R."/>
            <person name="Martin F."/>
            <person name="Silar P."/>
            <person name="Natvig D."/>
            <person name="Lalanne C."/>
            <person name="Gautier V."/>
            <person name="Ament-Velasquez S.L."/>
            <person name="Kruys A."/>
            <person name="Hutchinson M.I."/>
            <person name="Powell A.J."/>
            <person name="Barry K."/>
            <person name="Miller A.N."/>
            <person name="Grigoriev I.V."/>
            <person name="Debuchy R."/>
            <person name="Gladieux P."/>
            <person name="Thoren M.H."/>
            <person name="Johannesson H."/>
        </authorList>
    </citation>
    <scope>NUCLEOTIDE SEQUENCE</scope>
    <source>
        <strain evidence="3">PSN243</strain>
    </source>
</reference>